<accession>A0A1L3JA54</accession>
<name>A0A1L3JA54_9SPHN</name>
<dbReference type="EMBL" id="CP018154">
    <property type="protein sequence ID" value="APG62012.1"/>
    <property type="molecule type" value="Genomic_DNA"/>
</dbReference>
<dbReference type="Proteomes" id="UP000242561">
    <property type="component" value="Chromosome"/>
</dbReference>
<dbReference type="KEGG" id="sphl:LPB140_03365"/>
<evidence type="ECO:0000313" key="2">
    <source>
        <dbReference type="Proteomes" id="UP000242561"/>
    </source>
</evidence>
<gene>
    <name evidence="1" type="ORF">LPB140_03365</name>
</gene>
<keyword evidence="2" id="KW-1185">Reference proteome</keyword>
<organism evidence="1 2">
    <name type="scientific">Sphingorhabdus lutea</name>
    <dbReference type="NCBI Taxonomy" id="1913578"/>
    <lineage>
        <taxon>Bacteria</taxon>
        <taxon>Pseudomonadati</taxon>
        <taxon>Pseudomonadota</taxon>
        <taxon>Alphaproteobacteria</taxon>
        <taxon>Sphingomonadales</taxon>
        <taxon>Sphingomonadaceae</taxon>
        <taxon>Sphingorhabdus</taxon>
    </lineage>
</organism>
<reference evidence="1 2" key="1">
    <citation type="submission" date="2016-11" db="EMBL/GenBank/DDBJ databases">
        <title>Sphingorhabdus sp. LPB0140, isolated from marine environment.</title>
        <authorList>
            <person name="Kim E."/>
            <person name="Yi H."/>
        </authorList>
    </citation>
    <scope>NUCLEOTIDE SEQUENCE [LARGE SCALE GENOMIC DNA]</scope>
    <source>
        <strain evidence="1 2">LPB0140</strain>
    </source>
</reference>
<dbReference type="AlphaFoldDB" id="A0A1L3JA54"/>
<sequence>MEVRNLEIRAPVAVATIMEATAAQILRFKKPTYHFVQTFDPKYARRGQLRRKYVRDCNYSRSQNRGLKRI</sequence>
<proteinExistence type="predicted"/>
<protein>
    <submittedName>
        <fullName evidence="1">Uncharacterized protein</fullName>
    </submittedName>
</protein>
<evidence type="ECO:0000313" key="1">
    <source>
        <dbReference type="EMBL" id="APG62012.1"/>
    </source>
</evidence>